<gene>
    <name evidence="1" type="ORF">GYMLUDRAFT_248899</name>
</gene>
<protein>
    <submittedName>
        <fullName evidence="1">Uncharacterized protein</fullName>
    </submittedName>
</protein>
<reference evidence="1 2" key="1">
    <citation type="submission" date="2014-04" db="EMBL/GenBank/DDBJ databases">
        <title>Evolutionary Origins and Diversification of the Mycorrhizal Mutualists.</title>
        <authorList>
            <consortium name="DOE Joint Genome Institute"/>
            <consortium name="Mycorrhizal Genomics Consortium"/>
            <person name="Kohler A."/>
            <person name="Kuo A."/>
            <person name="Nagy L.G."/>
            <person name="Floudas D."/>
            <person name="Copeland A."/>
            <person name="Barry K.W."/>
            <person name="Cichocki N."/>
            <person name="Veneault-Fourrey C."/>
            <person name="LaButti K."/>
            <person name="Lindquist E.A."/>
            <person name="Lipzen A."/>
            <person name="Lundell T."/>
            <person name="Morin E."/>
            <person name="Murat C."/>
            <person name="Riley R."/>
            <person name="Ohm R."/>
            <person name="Sun H."/>
            <person name="Tunlid A."/>
            <person name="Henrissat B."/>
            <person name="Grigoriev I.V."/>
            <person name="Hibbett D.S."/>
            <person name="Martin F."/>
        </authorList>
    </citation>
    <scope>NUCLEOTIDE SEQUENCE [LARGE SCALE GENOMIC DNA]</scope>
    <source>
        <strain evidence="1 2">FD-317 M1</strain>
    </source>
</reference>
<sequence>MQCVVFKCSSLLRYPSVPVSASIPSSLPSNVQPIYDNAYLANLSPEVLEWVPDEELGLVSEKPWAQESKRKAVVSSEAFQKSQFHQEKGLLLGELSHEYVIPVLSQKGKEVVQDPMDANVEMEGPEELNAMSLDYLEEVPPPPTPIPTVPAPIWKAIDNWSYSEVSSLKTWFFEPLVKQIPSDDSSSTWDKKHVILRITALVSGPGKMMLEQDLWALVDGMIQGVFNNLEAGLSQSSSQPPALFSNGSLIQFFESLSLINMTSMNIIDSQQDKLLQVYWEFQALNQSSEHLKTKNSHLKE</sequence>
<accession>A0A0D0CJC9</accession>
<evidence type="ECO:0000313" key="1">
    <source>
        <dbReference type="EMBL" id="KIK55098.1"/>
    </source>
</evidence>
<dbReference type="AlphaFoldDB" id="A0A0D0CJC9"/>
<dbReference type="Proteomes" id="UP000053593">
    <property type="component" value="Unassembled WGS sequence"/>
</dbReference>
<keyword evidence="2" id="KW-1185">Reference proteome</keyword>
<dbReference type="EMBL" id="KN834809">
    <property type="protein sequence ID" value="KIK55098.1"/>
    <property type="molecule type" value="Genomic_DNA"/>
</dbReference>
<name>A0A0D0CJC9_9AGAR</name>
<organism evidence="1 2">
    <name type="scientific">Collybiopsis luxurians FD-317 M1</name>
    <dbReference type="NCBI Taxonomy" id="944289"/>
    <lineage>
        <taxon>Eukaryota</taxon>
        <taxon>Fungi</taxon>
        <taxon>Dikarya</taxon>
        <taxon>Basidiomycota</taxon>
        <taxon>Agaricomycotina</taxon>
        <taxon>Agaricomycetes</taxon>
        <taxon>Agaricomycetidae</taxon>
        <taxon>Agaricales</taxon>
        <taxon>Marasmiineae</taxon>
        <taxon>Omphalotaceae</taxon>
        <taxon>Collybiopsis</taxon>
        <taxon>Collybiopsis luxurians</taxon>
    </lineage>
</organism>
<proteinExistence type="predicted"/>
<evidence type="ECO:0000313" key="2">
    <source>
        <dbReference type="Proteomes" id="UP000053593"/>
    </source>
</evidence>
<dbReference type="HOGENOM" id="CLU_023362_0_0_1"/>